<organism evidence="2 3">
    <name type="scientific">Ceratodon purpureus</name>
    <name type="common">Fire moss</name>
    <name type="synonym">Dicranum purpureum</name>
    <dbReference type="NCBI Taxonomy" id="3225"/>
    <lineage>
        <taxon>Eukaryota</taxon>
        <taxon>Viridiplantae</taxon>
        <taxon>Streptophyta</taxon>
        <taxon>Embryophyta</taxon>
        <taxon>Bryophyta</taxon>
        <taxon>Bryophytina</taxon>
        <taxon>Bryopsida</taxon>
        <taxon>Dicranidae</taxon>
        <taxon>Pseudoditrichales</taxon>
        <taxon>Ditrichaceae</taxon>
        <taxon>Ceratodon</taxon>
    </lineage>
</organism>
<comment type="caution">
    <text evidence="2">The sequence shown here is derived from an EMBL/GenBank/DDBJ whole genome shotgun (WGS) entry which is preliminary data.</text>
</comment>
<gene>
    <name evidence="2" type="ORF">KC19_2G046600</name>
</gene>
<feature type="region of interest" description="Disordered" evidence="1">
    <location>
        <begin position="1"/>
        <end position="101"/>
    </location>
</feature>
<dbReference type="Proteomes" id="UP000822688">
    <property type="component" value="Chromosome 2"/>
</dbReference>
<evidence type="ECO:0000313" key="3">
    <source>
        <dbReference type="Proteomes" id="UP000822688"/>
    </source>
</evidence>
<evidence type="ECO:0000313" key="2">
    <source>
        <dbReference type="EMBL" id="KAG0585883.1"/>
    </source>
</evidence>
<dbReference type="EMBL" id="CM026422">
    <property type="protein sequence ID" value="KAG0585883.1"/>
    <property type="molecule type" value="Genomic_DNA"/>
</dbReference>
<sequence length="236" mass="26651">MHSSEAALTTTLRHPQLHAIMPPPIPTPPELRPLAIPPHQQNPRRARHATHSLNQCLPTDCATATPPNRPTHHRIGPRRNSDARPPQPYPTDQVIPSDDLPHHPPPCPCSACAITQCIHHHGQPPHAVRPSPLSHTELRTTTPEAGVENDTGGFPRKAEPSLASPRIATTRCRRQSERRELRIRRLPRDPPCSFLRLHRPSLVASPRAPLPLVLSRRRRHRRMRLHFSRRASFPPF</sequence>
<accession>A0A8T0IU39</accession>
<protein>
    <submittedName>
        <fullName evidence="2">Uncharacterized protein</fullName>
    </submittedName>
</protein>
<proteinExistence type="predicted"/>
<name>A0A8T0IU39_CERPU</name>
<keyword evidence="3" id="KW-1185">Reference proteome</keyword>
<feature type="region of interest" description="Disordered" evidence="1">
    <location>
        <begin position="143"/>
        <end position="162"/>
    </location>
</feature>
<reference evidence="2" key="1">
    <citation type="submission" date="2020-06" db="EMBL/GenBank/DDBJ databases">
        <title>WGS assembly of Ceratodon purpureus strain R40.</title>
        <authorList>
            <person name="Carey S.B."/>
            <person name="Jenkins J."/>
            <person name="Shu S."/>
            <person name="Lovell J.T."/>
            <person name="Sreedasyam A."/>
            <person name="Maumus F."/>
            <person name="Tiley G.P."/>
            <person name="Fernandez-Pozo N."/>
            <person name="Barry K."/>
            <person name="Chen C."/>
            <person name="Wang M."/>
            <person name="Lipzen A."/>
            <person name="Daum C."/>
            <person name="Saski C.A."/>
            <person name="Payton A.C."/>
            <person name="Mcbreen J.C."/>
            <person name="Conrad R.E."/>
            <person name="Kollar L.M."/>
            <person name="Olsson S."/>
            <person name="Huttunen S."/>
            <person name="Landis J.B."/>
            <person name="Wickett N.J."/>
            <person name="Johnson M.G."/>
            <person name="Rensing S.A."/>
            <person name="Grimwood J."/>
            <person name="Schmutz J."/>
            <person name="Mcdaniel S.F."/>
        </authorList>
    </citation>
    <scope>NUCLEOTIDE SEQUENCE</scope>
    <source>
        <strain evidence="2">R40</strain>
    </source>
</reference>
<dbReference type="AlphaFoldDB" id="A0A8T0IU39"/>
<feature type="compositionally biased region" description="Pro residues" evidence="1">
    <location>
        <begin position="21"/>
        <end position="31"/>
    </location>
</feature>
<evidence type="ECO:0000256" key="1">
    <source>
        <dbReference type="SAM" id="MobiDB-lite"/>
    </source>
</evidence>
<feature type="compositionally biased region" description="Polar residues" evidence="1">
    <location>
        <begin position="1"/>
        <end position="13"/>
    </location>
</feature>